<dbReference type="Proteomes" id="UP000637267">
    <property type="component" value="Unassembled WGS sequence"/>
</dbReference>
<sequence>MAGNLLVCGGANAKIEFEKGASPEQRDHPVIAVLSVAKEGKSTTLRYDGNIDFIGAECQISTEGRPLIVFQAYCSGSGCHDMDNFGVIDPKDLRVLLVPNDTNREAAAKILGKPAKEIKNPLAIGNACRKLYRGWPYC</sequence>
<evidence type="ECO:0000313" key="2">
    <source>
        <dbReference type="Proteomes" id="UP000637267"/>
    </source>
</evidence>
<name>A0ABQ2P414_9NEIS</name>
<evidence type="ECO:0000313" key="1">
    <source>
        <dbReference type="EMBL" id="GGP17859.1"/>
    </source>
</evidence>
<comment type="caution">
    <text evidence="1">The sequence shown here is derived from an EMBL/GenBank/DDBJ whole genome shotgun (WGS) entry which is preliminary data.</text>
</comment>
<gene>
    <name evidence="1" type="ORF">GCM10010970_01910</name>
</gene>
<organism evidence="1 2">
    <name type="scientific">Silvimonas iriomotensis</name>
    <dbReference type="NCBI Taxonomy" id="449662"/>
    <lineage>
        <taxon>Bacteria</taxon>
        <taxon>Pseudomonadati</taxon>
        <taxon>Pseudomonadota</taxon>
        <taxon>Betaproteobacteria</taxon>
        <taxon>Neisseriales</taxon>
        <taxon>Chitinibacteraceae</taxon>
        <taxon>Silvimonas</taxon>
    </lineage>
</organism>
<reference evidence="2" key="1">
    <citation type="journal article" date="2019" name="Int. J. Syst. Evol. Microbiol.">
        <title>The Global Catalogue of Microorganisms (GCM) 10K type strain sequencing project: providing services to taxonomists for standard genome sequencing and annotation.</title>
        <authorList>
            <consortium name="The Broad Institute Genomics Platform"/>
            <consortium name="The Broad Institute Genome Sequencing Center for Infectious Disease"/>
            <person name="Wu L."/>
            <person name="Ma J."/>
        </authorList>
    </citation>
    <scope>NUCLEOTIDE SEQUENCE [LARGE SCALE GENOMIC DNA]</scope>
    <source>
        <strain evidence="2">CGMCC 1.8859</strain>
    </source>
</reference>
<protein>
    <submittedName>
        <fullName evidence="1">Uncharacterized protein</fullName>
    </submittedName>
</protein>
<proteinExistence type="predicted"/>
<accession>A0ABQ2P414</accession>
<dbReference type="EMBL" id="BMLX01000001">
    <property type="protein sequence ID" value="GGP17859.1"/>
    <property type="molecule type" value="Genomic_DNA"/>
</dbReference>
<keyword evidence="2" id="KW-1185">Reference proteome</keyword>